<name>A0A1X7P907_9HYPH</name>
<organism evidence="2 3">
    <name type="scientific">Mesorhizobium australicum</name>
    <dbReference type="NCBI Taxonomy" id="536018"/>
    <lineage>
        <taxon>Bacteria</taxon>
        <taxon>Pseudomonadati</taxon>
        <taxon>Pseudomonadota</taxon>
        <taxon>Alphaproteobacteria</taxon>
        <taxon>Hyphomicrobiales</taxon>
        <taxon>Phyllobacteriaceae</taxon>
        <taxon>Mesorhizobium</taxon>
    </lineage>
</organism>
<dbReference type="Pfam" id="PF03640">
    <property type="entry name" value="Lipoprotein_15"/>
    <property type="match status" value="2"/>
</dbReference>
<dbReference type="PANTHER" id="PTHR39335:SF1">
    <property type="entry name" value="BLL4220 PROTEIN"/>
    <property type="match status" value="1"/>
</dbReference>
<dbReference type="PANTHER" id="PTHR39335">
    <property type="entry name" value="BLL4220 PROTEIN"/>
    <property type="match status" value="1"/>
</dbReference>
<dbReference type="EMBL" id="FXBL01000004">
    <property type="protein sequence ID" value="SMH46831.1"/>
    <property type="molecule type" value="Genomic_DNA"/>
</dbReference>
<proteinExistence type="predicted"/>
<dbReference type="AlphaFoldDB" id="A0A1X7P907"/>
<dbReference type="InterPro" id="IPR014558">
    <property type="entry name" value="UCP029720"/>
</dbReference>
<keyword evidence="3" id="KW-1185">Reference proteome</keyword>
<evidence type="ECO:0000256" key="1">
    <source>
        <dbReference type="SAM" id="SignalP"/>
    </source>
</evidence>
<feature type="signal peptide" evidence="1">
    <location>
        <begin position="1"/>
        <end position="19"/>
    </location>
</feature>
<keyword evidence="1" id="KW-0732">Signal</keyword>
<protein>
    <submittedName>
        <fullName evidence="2">Predicted lipoprotein with conserved Yx(FWY)xxD motif</fullName>
    </submittedName>
</protein>
<dbReference type="RefSeq" id="WP_085465249.1">
    <property type="nucleotide sequence ID" value="NZ_FXBL01000004.1"/>
</dbReference>
<dbReference type="PIRSF" id="PIRSF029720">
    <property type="entry name" value="UCP029720"/>
    <property type="match status" value="1"/>
</dbReference>
<evidence type="ECO:0000313" key="2">
    <source>
        <dbReference type="EMBL" id="SMH46831.1"/>
    </source>
</evidence>
<sequence length="122" mass="12982">MRTVILAAAMALAAGTAFAAPVQTVSTAKGDVLAGENGMTLYTFKKDEKGKSNCYDKCAANWPPLAATAEDKADGAYSIIDRTDGTKQWAKDGMPLYYWVKDEKKGDITGDGVAGNWELAKP</sequence>
<dbReference type="OrthoDB" id="9800666at2"/>
<evidence type="ECO:0000313" key="3">
    <source>
        <dbReference type="Proteomes" id="UP000193083"/>
    </source>
</evidence>
<reference evidence="2 3" key="1">
    <citation type="submission" date="2017-04" db="EMBL/GenBank/DDBJ databases">
        <authorList>
            <person name="Afonso C.L."/>
            <person name="Miller P.J."/>
            <person name="Scott M.A."/>
            <person name="Spackman E."/>
            <person name="Goraichik I."/>
            <person name="Dimitrov K.M."/>
            <person name="Suarez D.L."/>
            <person name="Swayne D.E."/>
        </authorList>
    </citation>
    <scope>NUCLEOTIDE SEQUENCE [LARGE SCALE GENOMIC DNA]</scope>
    <source>
        <strain evidence="2 3">B5P</strain>
    </source>
</reference>
<dbReference type="InterPro" id="IPR005297">
    <property type="entry name" value="Lipoprotein_repeat"/>
</dbReference>
<gene>
    <name evidence="2" type="ORF">SAMN02982922_3423</name>
</gene>
<dbReference type="Proteomes" id="UP000193083">
    <property type="component" value="Unassembled WGS sequence"/>
</dbReference>
<accession>A0A1X7P907</accession>
<dbReference type="GO" id="GO:0043448">
    <property type="term" value="P:alkane catabolic process"/>
    <property type="evidence" value="ECO:0007669"/>
    <property type="project" value="TreeGrafter"/>
</dbReference>
<keyword evidence="2" id="KW-0449">Lipoprotein</keyword>
<feature type="chain" id="PRO_5012553013" evidence="1">
    <location>
        <begin position="20"/>
        <end position="122"/>
    </location>
</feature>